<evidence type="ECO:0000256" key="2">
    <source>
        <dbReference type="PROSITE-ProRule" id="PRU00169"/>
    </source>
</evidence>
<proteinExistence type="predicted"/>
<organism evidence="4 5">
    <name type="scientific">Nocardioides bruguierae</name>
    <dbReference type="NCBI Taxonomy" id="2945102"/>
    <lineage>
        <taxon>Bacteria</taxon>
        <taxon>Bacillati</taxon>
        <taxon>Actinomycetota</taxon>
        <taxon>Actinomycetes</taxon>
        <taxon>Propionibacteriales</taxon>
        <taxon>Nocardioidaceae</taxon>
        <taxon>Nocardioides</taxon>
    </lineage>
</organism>
<dbReference type="InterPro" id="IPR050595">
    <property type="entry name" value="Bact_response_regulator"/>
</dbReference>
<comment type="caution">
    <text evidence="4">The sequence shown here is derived from an EMBL/GenBank/DDBJ whole genome shotgun (WGS) entry which is preliminary data.</text>
</comment>
<evidence type="ECO:0000256" key="1">
    <source>
        <dbReference type="ARBA" id="ARBA00022553"/>
    </source>
</evidence>
<dbReference type="Pfam" id="PF00072">
    <property type="entry name" value="Response_reg"/>
    <property type="match status" value="1"/>
</dbReference>
<evidence type="ECO:0000313" key="4">
    <source>
        <dbReference type="EMBL" id="MCM0621402.1"/>
    </source>
</evidence>
<dbReference type="PANTHER" id="PTHR44591">
    <property type="entry name" value="STRESS RESPONSE REGULATOR PROTEIN 1"/>
    <property type="match status" value="1"/>
</dbReference>
<dbReference type="Proteomes" id="UP001139485">
    <property type="component" value="Unassembled WGS sequence"/>
</dbReference>
<sequence>MGQLPAVHADEGGMKNVLLVEDDGDIAVLLGFALRGSGVRLEVVATVDAALDVLARRETDLLVTDVRLGTRETGLDLVLHARALGLEPLDGVVVISASVMAEDLAAAQDAGVTEFVAKPFDVRALARRVAAVTGSPQAA</sequence>
<dbReference type="EMBL" id="JAMOIL010000017">
    <property type="protein sequence ID" value="MCM0621402.1"/>
    <property type="molecule type" value="Genomic_DNA"/>
</dbReference>
<keyword evidence="5" id="KW-1185">Reference proteome</keyword>
<dbReference type="PROSITE" id="PS50110">
    <property type="entry name" value="RESPONSE_REGULATORY"/>
    <property type="match status" value="1"/>
</dbReference>
<feature type="modified residue" description="4-aspartylphosphate" evidence="2">
    <location>
        <position position="65"/>
    </location>
</feature>
<name>A0A9X2D8S0_9ACTN</name>
<dbReference type="RefSeq" id="WP_250827832.1">
    <property type="nucleotide sequence ID" value="NZ_JAMOIL010000017.1"/>
</dbReference>
<dbReference type="Gene3D" id="3.40.50.2300">
    <property type="match status" value="1"/>
</dbReference>
<accession>A0A9X2D8S0</accession>
<keyword evidence="1 2" id="KW-0597">Phosphoprotein</keyword>
<gene>
    <name evidence="4" type="ORF">M8330_13995</name>
</gene>
<dbReference type="AlphaFoldDB" id="A0A9X2D8S0"/>
<protein>
    <submittedName>
        <fullName evidence="4">Response regulator</fullName>
    </submittedName>
</protein>
<evidence type="ECO:0000313" key="5">
    <source>
        <dbReference type="Proteomes" id="UP001139485"/>
    </source>
</evidence>
<dbReference type="SUPFAM" id="SSF52172">
    <property type="entry name" value="CheY-like"/>
    <property type="match status" value="1"/>
</dbReference>
<feature type="domain" description="Response regulatory" evidence="3">
    <location>
        <begin position="16"/>
        <end position="133"/>
    </location>
</feature>
<reference evidence="4" key="1">
    <citation type="submission" date="2022-05" db="EMBL/GenBank/DDBJ databases">
        <authorList>
            <person name="Tuo L."/>
        </authorList>
    </citation>
    <scope>NUCLEOTIDE SEQUENCE</scope>
    <source>
        <strain evidence="4">BSK12Z-4</strain>
    </source>
</reference>
<dbReference type="CDD" id="cd00156">
    <property type="entry name" value="REC"/>
    <property type="match status" value="1"/>
</dbReference>
<evidence type="ECO:0000259" key="3">
    <source>
        <dbReference type="PROSITE" id="PS50110"/>
    </source>
</evidence>
<dbReference type="SMART" id="SM00448">
    <property type="entry name" value="REC"/>
    <property type="match status" value="1"/>
</dbReference>
<dbReference type="InterPro" id="IPR001789">
    <property type="entry name" value="Sig_transdc_resp-reg_receiver"/>
</dbReference>
<dbReference type="GO" id="GO:0000160">
    <property type="term" value="P:phosphorelay signal transduction system"/>
    <property type="evidence" value="ECO:0007669"/>
    <property type="project" value="InterPro"/>
</dbReference>
<dbReference type="PANTHER" id="PTHR44591:SF3">
    <property type="entry name" value="RESPONSE REGULATORY DOMAIN-CONTAINING PROTEIN"/>
    <property type="match status" value="1"/>
</dbReference>
<dbReference type="InterPro" id="IPR011006">
    <property type="entry name" value="CheY-like_superfamily"/>
</dbReference>